<comment type="caution">
    <text evidence="6">The sequence shown here is derived from an EMBL/GenBank/DDBJ whole genome shotgun (WGS) entry which is preliminary data.</text>
</comment>
<feature type="compositionally biased region" description="Basic and acidic residues" evidence="2">
    <location>
        <begin position="376"/>
        <end position="390"/>
    </location>
</feature>
<evidence type="ECO:0000259" key="5">
    <source>
        <dbReference type="Pfam" id="PF11856"/>
    </source>
</evidence>
<feature type="region of interest" description="Disordered" evidence="2">
    <location>
        <begin position="370"/>
        <end position="394"/>
    </location>
</feature>
<feature type="transmembrane region" description="Helical" evidence="3">
    <location>
        <begin position="1258"/>
        <end position="1279"/>
    </location>
</feature>
<accession>A0A7C9LEI7</accession>
<dbReference type="SUPFAM" id="SSF52151">
    <property type="entry name" value="FabD/lysophospholipase-like"/>
    <property type="match status" value="1"/>
</dbReference>
<evidence type="ECO:0000256" key="1">
    <source>
        <dbReference type="ARBA" id="ARBA00023098"/>
    </source>
</evidence>
<dbReference type="Proteomes" id="UP000480122">
    <property type="component" value="Unassembled WGS sequence"/>
</dbReference>
<feature type="region of interest" description="Disordered" evidence="2">
    <location>
        <begin position="940"/>
        <end position="965"/>
    </location>
</feature>
<sequence length="1330" mass="142981">MPPPSSTFAIPSRSSSASSAMATLRGRSSVRSTIQAPPIEGVPEPPTSMRRLLPTIRAVRGARGTPLWGQSRASEAAAVPRWEQVAHPACRAAPEAPARAVHPRSVMVRSGSSPASAAPASAVAATAVPPPTGVTTSERPVRLVVVRPDELVDDVLARDHPGAVPSFNRTLRVALAMRGGVSLAVWIGGTVAELDLLRRIRLFDVGDETLALVPETAKRPLTAPVLTRLQAYAELMDAARYDRVEFDLLAGASAGGLNAVVYAVAQRAGTGLDLLLSTWGTVGGFWGLLHPPGARGILALMQGEAYFREETAKALTGIYDTEDRHPDLASEYTAVDLSVTVIDSGDEYEEDANEGRGHFRFVGHEAHVLDNRIPARHRERESREHPQPADEREDDLVNLSRLALAARSTSSLPGGFEPGHVESFGGEANAGDEGGIDGGPGMRFAFAGHREGAATPYRVVDGAVFDNVPIERALRAARSRMSQRRADRAMIFLDPEPDPPLGGRVDWDPNASRFFRAIKAMTDRQLRRESVTREVAELERFNTAQQVARARFESAAPLIASSLADPASVTDRRRAYRRALAVDLADHLAETIAAPSLWQLHSSLEHRRRYRPIPLVDLTALADVAVERVAALPTTHREAFARSPLALADAANCLLGWARALEALPAEPGARHGFAFGAVRTAAYDALSAAIAWRDRATARVLERTAAFAEGGREPGLPDVGAWVDLWLAESRRHRERDLWDNLDRAVARLRIAARTVETEIADGTRPADPVWEASAWRPLAAAPVLSAADLPPLYHAAGIPPALSNVRYWPIGVDEAPAHVADFDALVTDRWYTMLSTVLRKGDLDAKGAADAIRAASKTKTLDRGSKLAGYGIGNFLGFLARDWRVNDWWWGRMDGAAGVTRFFSSLAPTKVLADRAVGTLQDAVLAEADDPAYARTRLSPLEPVSPGEPEPPTAEAASAARRGRVRAGTDTIFNLDPAYRFAMASRAVRLLDRVIVQPTRRGTRWVAAAVLAVLRPILVAVPTVVDPPRLALVSAFAAATAWLLTWDDIELESGPWMALALLTGLAAVAVVVGQVASRFRHWKAVVSRLEGTAHDDAESARLRARRPAWFMTGVAIASVVPLMIAIIGSNFLLILLCLGVTVTLGTLAAHFATTATRAPIPGRDARTIGMIAVFALLGGVLPSVQLVAELVTDDRTPAVLDIPPELNWIALAAGAAAVTISLTWDWLLIRFRRPEDVGDGEGATDEAAPWSSPVNLVNWLTVTLASVAAGLAAYALAKVVTDGIAPLLADAVAATLFIVAWANVVWWMPDAVRRLPWMDDRVDRAPLH</sequence>
<gene>
    <name evidence="6" type="ORF">GLX25_08260</name>
</gene>
<feature type="domain" description="PNPLA" evidence="4">
    <location>
        <begin position="237"/>
        <end position="473"/>
    </location>
</feature>
<dbReference type="EMBL" id="WODA01000016">
    <property type="protein sequence ID" value="MUN07110.1"/>
    <property type="molecule type" value="Genomic_DNA"/>
</dbReference>
<dbReference type="GO" id="GO:0006629">
    <property type="term" value="P:lipid metabolic process"/>
    <property type="evidence" value="ECO:0007669"/>
    <property type="project" value="UniProtKB-KW"/>
</dbReference>
<feature type="transmembrane region" description="Helical" evidence="3">
    <location>
        <begin position="1210"/>
        <end position="1231"/>
    </location>
</feature>
<proteinExistence type="predicted"/>
<evidence type="ECO:0000256" key="3">
    <source>
        <dbReference type="SAM" id="Phobius"/>
    </source>
</evidence>
<feature type="transmembrane region" description="Helical" evidence="3">
    <location>
        <begin position="1032"/>
        <end position="1048"/>
    </location>
</feature>
<dbReference type="Pfam" id="PF01734">
    <property type="entry name" value="Patatin"/>
    <property type="match status" value="1"/>
</dbReference>
<feature type="region of interest" description="Disordered" evidence="2">
    <location>
        <begin position="1"/>
        <end position="31"/>
    </location>
</feature>
<feature type="transmembrane region" description="Helical" evidence="3">
    <location>
        <begin position="1060"/>
        <end position="1081"/>
    </location>
</feature>
<dbReference type="OrthoDB" id="8728704at2"/>
<evidence type="ECO:0000313" key="6">
    <source>
        <dbReference type="EMBL" id="MUN07110.1"/>
    </source>
</evidence>
<feature type="transmembrane region" description="Helical" evidence="3">
    <location>
        <begin position="1169"/>
        <end position="1190"/>
    </location>
</feature>
<feature type="transmembrane region" description="Helical" evidence="3">
    <location>
        <begin position="1135"/>
        <end position="1157"/>
    </location>
</feature>
<dbReference type="Gene3D" id="3.40.1090.10">
    <property type="entry name" value="Cytosolic phospholipase A2 catalytic domain"/>
    <property type="match status" value="1"/>
</dbReference>
<reference evidence="6 7" key="1">
    <citation type="submission" date="2019-11" db="EMBL/GenBank/DDBJ databases">
        <title>Agromyces kandeliae sp. nov., isolated from mangrove soil.</title>
        <authorList>
            <person name="Wang R."/>
        </authorList>
    </citation>
    <scope>NUCLEOTIDE SEQUENCE [LARGE SCALE GENOMIC DNA]</scope>
    <source>
        <strain evidence="6 7">JCM 11431</strain>
    </source>
</reference>
<keyword evidence="7" id="KW-1185">Reference proteome</keyword>
<name>A0A7C9LEI7_9MICO</name>
<dbReference type="InterPro" id="IPR016035">
    <property type="entry name" value="Acyl_Trfase/lysoPLipase"/>
</dbReference>
<feature type="transmembrane region" description="Helical" evidence="3">
    <location>
        <begin position="1285"/>
        <end position="1310"/>
    </location>
</feature>
<evidence type="ECO:0000256" key="2">
    <source>
        <dbReference type="SAM" id="MobiDB-lite"/>
    </source>
</evidence>
<feature type="compositionally biased region" description="Low complexity" evidence="2">
    <location>
        <begin position="1"/>
        <end position="22"/>
    </location>
</feature>
<keyword evidence="1" id="KW-0443">Lipid metabolism</keyword>
<keyword evidence="3" id="KW-1133">Transmembrane helix</keyword>
<keyword evidence="3" id="KW-0812">Transmembrane</keyword>
<evidence type="ECO:0000313" key="7">
    <source>
        <dbReference type="Proteomes" id="UP000480122"/>
    </source>
</evidence>
<dbReference type="InterPro" id="IPR024282">
    <property type="entry name" value="DUF3376"/>
</dbReference>
<protein>
    <submittedName>
        <fullName evidence="6">DUF3376 domain-containing protein</fullName>
    </submittedName>
</protein>
<feature type="transmembrane region" description="Helical" evidence="3">
    <location>
        <begin position="1007"/>
        <end position="1027"/>
    </location>
</feature>
<dbReference type="InterPro" id="IPR002641">
    <property type="entry name" value="PNPLA_dom"/>
</dbReference>
<feature type="transmembrane region" description="Helical" evidence="3">
    <location>
        <begin position="1110"/>
        <end position="1129"/>
    </location>
</feature>
<dbReference type="Pfam" id="PF11856">
    <property type="entry name" value="DUF3376"/>
    <property type="match status" value="1"/>
</dbReference>
<keyword evidence="3" id="KW-0472">Membrane</keyword>
<feature type="domain" description="DUF3376" evidence="5">
    <location>
        <begin position="850"/>
        <end position="933"/>
    </location>
</feature>
<organism evidence="6 7">
    <name type="scientific">Agromyces luteolus</name>
    <dbReference type="NCBI Taxonomy" id="88373"/>
    <lineage>
        <taxon>Bacteria</taxon>
        <taxon>Bacillati</taxon>
        <taxon>Actinomycetota</taxon>
        <taxon>Actinomycetes</taxon>
        <taxon>Micrococcales</taxon>
        <taxon>Microbacteriaceae</taxon>
        <taxon>Agromyces</taxon>
    </lineage>
</organism>
<evidence type="ECO:0000259" key="4">
    <source>
        <dbReference type="Pfam" id="PF01734"/>
    </source>
</evidence>